<accession>A0A8H5BK46</accession>
<name>A0A8H5BK46_9AGAR</name>
<proteinExistence type="predicted"/>
<dbReference type="OrthoDB" id="2402960at2759"/>
<protein>
    <submittedName>
        <fullName evidence="2">Uncharacterized protein</fullName>
    </submittedName>
</protein>
<reference evidence="2 3" key="1">
    <citation type="journal article" date="2020" name="ISME J.">
        <title>Uncovering the hidden diversity of litter-decomposition mechanisms in mushroom-forming fungi.</title>
        <authorList>
            <person name="Floudas D."/>
            <person name="Bentzer J."/>
            <person name="Ahren D."/>
            <person name="Johansson T."/>
            <person name="Persson P."/>
            <person name="Tunlid A."/>
        </authorList>
    </citation>
    <scope>NUCLEOTIDE SEQUENCE [LARGE SCALE GENOMIC DNA]</scope>
    <source>
        <strain evidence="2 3">CBS 175.51</strain>
    </source>
</reference>
<feature type="compositionally biased region" description="Polar residues" evidence="1">
    <location>
        <begin position="12"/>
        <end position="33"/>
    </location>
</feature>
<keyword evidence="3" id="KW-1185">Reference proteome</keyword>
<organism evidence="2 3">
    <name type="scientific">Ephemerocybe angulata</name>
    <dbReference type="NCBI Taxonomy" id="980116"/>
    <lineage>
        <taxon>Eukaryota</taxon>
        <taxon>Fungi</taxon>
        <taxon>Dikarya</taxon>
        <taxon>Basidiomycota</taxon>
        <taxon>Agaricomycotina</taxon>
        <taxon>Agaricomycetes</taxon>
        <taxon>Agaricomycetidae</taxon>
        <taxon>Agaricales</taxon>
        <taxon>Agaricineae</taxon>
        <taxon>Psathyrellaceae</taxon>
        <taxon>Ephemerocybe</taxon>
    </lineage>
</organism>
<feature type="region of interest" description="Disordered" evidence="1">
    <location>
        <begin position="1"/>
        <end position="284"/>
    </location>
</feature>
<evidence type="ECO:0000313" key="3">
    <source>
        <dbReference type="Proteomes" id="UP000541558"/>
    </source>
</evidence>
<feature type="compositionally biased region" description="Polar residues" evidence="1">
    <location>
        <begin position="272"/>
        <end position="284"/>
    </location>
</feature>
<dbReference type="Proteomes" id="UP000541558">
    <property type="component" value="Unassembled WGS sequence"/>
</dbReference>
<sequence length="284" mass="30751">MADNTLGLELNPEQSTPTQDPAQEQPESPTQGSRPKGRPYVNPDRVKTGGTQRDKLSDDALAERMQRIREQNEKIKQRRLAVEADEEAFRKTQDAEKAKQIHNRKIQEDINKARELAAKRKMDKAQSREWDSGKPAATSYGKQRAPRAQPEPANNRPREADSEKAASAPVESEGWATTDTSEAPADWAAEPVATGTIDSSWGVTSTDNTDPAVIDSSWNTADTTATAADNGPPEGSSGQWTRGGSPSGFRARGGGRGRGVRRGRGGKFNANPPITTQPEPQAEA</sequence>
<feature type="compositionally biased region" description="Basic and acidic residues" evidence="1">
    <location>
        <begin position="44"/>
        <end position="75"/>
    </location>
</feature>
<comment type="caution">
    <text evidence="2">The sequence shown here is derived from an EMBL/GenBank/DDBJ whole genome shotgun (WGS) entry which is preliminary data.</text>
</comment>
<feature type="compositionally biased region" description="Low complexity" evidence="1">
    <location>
        <begin position="220"/>
        <end position="229"/>
    </location>
</feature>
<feature type="compositionally biased region" description="Basic and acidic residues" evidence="1">
    <location>
        <begin position="87"/>
        <end position="132"/>
    </location>
</feature>
<evidence type="ECO:0000313" key="2">
    <source>
        <dbReference type="EMBL" id="KAF5324588.1"/>
    </source>
</evidence>
<dbReference type="EMBL" id="JAACJK010000164">
    <property type="protein sequence ID" value="KAF5324588.1"/>
    <property type="molecule type" value="Genomic_DNA"/>
</dbReference>
<feature type="compositionally biased region" description="Polar residues" evidence="1">
    <location>
        <begin position="196"/>
        <end position="209"/>
    </location>
</feature>
<gene>
    <name evidence="2" type="ORF">D9611_004450</name>
</gene>
<dbReference type="AlphaFoldDB" id="A0A8H5BK46"/>
<feature type="compositionally biased region" description="Basic residues" evidence="1">
    <location>
        <begin position="253"/>
        <end position="265"/>
    </location>
</feature>
<evidence type="ECO:0000256" key="1">
    <source>
        <dbReference type="SAM" id="MobiDB-lite"/>
    </source>
</evidence>